<dbReference type="AlphaFoldDB" id="A0A2K8K6X6"/>
<evidence type="ECO:0000313" key="3">
    <source>
        <dbReference type="Proteomes" id="UP000228948"/>
    </source>
</evidence>
<dbReference type="Gene3D" id="3.30.420.40">
    <property type="match status" value="2"/>
</dbReference>
<dbReference type="InterPro" id="IPR052519">
    <property type="entry name" value="Euk-type_GlcNAc_Kinase"/>
</dbReference>
<sequence length="346" mass="35729">MAFVLHGTRCVCVACLTLSSPALLGNRPDATGLSLNVQKHLFIRVFFGMCDGQGGKMRIYIGLDGGGSGCRAQVELADGRRGAVLTGGPANVATDFDGALRAVSDLLGRCIAQADTHARLQPIIALGLAGATESGAIAQIKARLPYPDLEIVGDIEIALMGAFPRSDGIVMAVGTGSVVARKAAGTVQRLGGYGLVLGDNGSGAWIGREALRHSLLAHDGLAESGSLTDLVWARYGSVQKMIGFAATARPADFAALAPLVLEQAQAHCPVAGAILDASSRYLRGVIRQLQAGHPDLPVAALGGLGPALLARMIGQGSADLHCTEPAGTPLDGALWYARRCEQRKLP</sequence>
<dbReference type="PANTHER" id="PTHR43190:SF3">
    <property type="entry name" value="N-ACETYL-D-GLUCOSAMINE KINASE"/>
    <property type="match status" value="1"/>
</dbReference>
<dbReference type="PANTHER" id="PTHR43190">
    <property type="entry name" value="N-ACETYL-D-GLUCOSAMINE KINASE"/>
    <property type="match status" value="1"/>
</dbReference>
<dbReference type="STRING" id="441209.GCA_001870665_00928"/>
<evidence type="ECO:0000313" key="2">
    <source>
        <dbReference type="EMBL" id="ATX64676.1"/>
    </source>
</evidence>
<protein>
    <submittedName>
        <fullName evidence="2">ATPase</fullName>
    </submittedName>
</protein>
<feature type="domain" description="ATPase BadF/BadG/BcrA/BcrD type" evidence="1">
    <location>
        <begin position="61"/>
        <end position="293"/>
    </location>
</feature>
<dbReference type="Pfam" id="PF01869">
    <property type="entry name" value="BcrAD_BadFG"/>
    <property type="match status" value="1"/>
</dbReference>
<dbReference type="InterPro" id="IPR002731">
    <property type="entry name" value="ATPase_BadF"/>
</dbReference>
<gene>
    <name evidence="2" type="ORF">BG454_01540</name>
</gene>
<dbReference type="CDD" id="cd24082">
    <property type="entry name" value="ASKHA_NBD_GspK-like"/>
    <property type="match status" value="1"/>
</dbReference>
<name>A0A2K8K6X6_9RHOB</name>
<proteinExistence type="predicted"/>
<dbReference type="KEGG" id="rbg:BG454_01540"/>
<dbReference type="Proteomes" id="UP000228948">
    <property type="component" value="Chromosome"/>
</dbReference>
<reference evidence="2 3" key="1">
    <citation type="submission" date="2017-11" db="EMBL/GenBank/DDBJ databases">
        <title>Revised Sequence and Annotation of the Rhodobaca barguzinensis strain alga05 Genome.</title>
        <authorList>
            <person name="Kopejtka K."/>
            <person name="Tomasch J.M."/>
            <person name="Bunk B."/>
            <person name="Koblizek M."/>
        </authorList>
    </citation>
    <scope>NUCLEOTIDE SEQUENCE [LARGE SCALE GENOMIC DNA]</scope>
    <source>
        <strain evidence="3">alga05</strain>
    </source>
</reference>
<evidence type="ECO:0000259" key="1">
    <source>
        <dbReference type="Pfam" id="PF01869"/>
    </source>
</evidence>
<dbReference type="EMBL" id="CP024899">
    <property type="protein sequence ID" value="ATX64676.1"/>
    <property type="molecule type" value="Genomic_DNA"/>
</dbReference>
<organism evidence="2 3">
    <name type="scientific">Roseinatronobacter bogoriensis subsp. barguzinensis</name>
    <dbReference type="NCBI Taxonomy" id="441209"/>
    <lineage>
        <taxon>Bacteria</taxon>
        <taxon>Pseudomonadati</taxon>
        <taxon>Pseudomonadota</taxon>
        <taxon>Alphaproteobacteria</taxon>
        <taxon>Rhodobacterales</taxon>
        <taxon>Paracoccaceae</taxon>
        <taxon>Roseinatronobacter</taxon>
    </lineage>
</organism>
<accession>A0A2K8K6X6</accession>
<dbReference type="InterPro" id="IPR043129">
    <property type="entry name" value="ATPase_NBD"/>
</dbReference>
<keyword evidence="3" id="KW-1185">Reference proteome</keyword>
<dbReference type="SUPFAM" id="SSF53067">
    <property type="entry name" value="Actin-like ATPase domain"/>
    <property type="match status" value="2"/>
</dbReference>